<evidence type="ECO:0000313" key="1">
    <source>
        <dbReference type="EMBL" id="KYD33504.1"/>
    </source>
</evidence>
<gene>
    <name evidence="1" type="ORF">B4114_1114</name>
</gene>
<organism evidence="1 2">
    <name type="scientific">Geobacillus stearothermophilus</name>
    <name type="common">Bacillus stearothermophilus</name>
    <dbReference type="NCBI Taxonomy" id="1422"/>
    <lineage>
        <taxon>Bacteria</taxon>
        <taxon>Bacillati</taxon>
        <taxon>Bacillota</taxon>
        <taxon>Bacilli</taxon>
        <taxon>Bacillales</taxon>
        <taxon>Anoxybacillaceae</taxon>
        <taxon>Geobacillus</taxon>
    </lineage>
</organism>
<proteinExistence type="predicted"/>
<dbReference type="AlphaFoldDB" id="A0A150NA10"/>
<dbReference type="Proteomes" id="UP000075517">
    <property type="component" value="Unassembled WGS sequence"/>
</dbReference>
<name>A0A150NA10_GEOSE</name>
<accession>A0A150NA10</accession>
<reference evidence="1 2" key="1">
    <citation type="submission" date="2016-01" db="EMBL/GenBank/DDBJ databases">
        <title>Draft Genome Sequences of Seven Thermophilic Sporeformers Isolated from Foods.</title>
        <authorList>
            <person name="Berendsen E.M."/>
            <person name="Wells-Bennik M.H."/>
            <person name="Krawcyk A.O."/>
            <person name="De Jong A."/>
            <person name="Holsappel S."/>
            <person name="Eijlander R.T."/>
            <person name="Kuipers O.P."/>
        </authorList>
    </citation>
    <scope>NUCLEOTIDE SEQUENCE [LARGE SCALE GENOMIC DNA]</scope>
    <source>
        <strain evidence="1 2">B4114</strain>
    </source>
</reference>
<sequence>MHFCHHAASPSCRQLPCMLNERFDKLAKMAKPLIVRLAAAVAVINLLANDR</sequence>
<comment type="caution">
    <text evidence="1">The sequence shown here is derived from an EMBL/GenBank/DDBJ whole genome shotgun (WGS) entry which is preliminary data.</text>
</comment>
<protein>
    <submittedName>
        <fullName evidence="1">Uncharacterized protein</fullName>
    </submittedName>
</protein>
<dbReference type="EMBL" id="LQYY01000091">
    <property type="protein sequence ID" value="KYD33504.1"/>
    <property type="molecule type" value="Genomic_DNA"/>
</dbReference>
<evidence type="ECO:0000313" key="2">
    <source>
        <dbReference type="Proteomes" id="UP000075517"/>
    </source>
</evidence>